<accession>A0A0B9ASL0</accession>
<dbReference type="PATRIC" id="fig|1703.6.peg.468"/>
<dbReference type="AlphaFoldDB" id="A0A0B9ASL0"/>
<keyword evidence="3" id="KW-0808">Transferase</keyword>
<comment type="caution">
    <text evidence="3">The sequence shown here is derived from an EMBL/GenBank/DDBJ whole genome shotgun (WGS) entry which is preliminary data.</text>
</comment>
<dbReference type="PANTHER" id="PTHR43777:SF1">
    <property type="entry name" value="MOLYBDENUM COFACTOR CYTIDYLYLTRANSFERASE"/>
    <property type="match status" value="1"/>
</dbReference>
<proteinExistence type="predicted"/>
<organism evidence="3 4">
    <name type="scientific">Brevibacterium linens</name>
    <dbReference type="NCBI Taxonomy" id="1703"/>
    <lineage>
        <taxon>Bacteria</taxon>
        <taxon>Bacillati</taxon>
        <taxon>Actinomycetota</taxon>
        <taxon>Actinomycetes</taxon>
        <taxon>Micrococcales</taxon>
        <taxon>Brevibacteriaceae</taxon>
        <taxon>Brevibacterium</taxon>
    </lineage>
</organism>
<dbReference type="RefSeq" id="WP_052239734.1">
    <property type="nucleotide sequence ID" value="NZ_JTJZ01000013.1"/>
</dbReference>
<reference evidence="3 4" key="1">
    <citation type="submission" date="2014-11" db="EMBL/GenBank/DDBJ databases">
        <title>Draft Genome Sequence of Brevibacterium linens AE038-8.</title>
        <authorList>
            <person name="Maizel D."/>
            <person name="Utturkar S.M."/>
            <person name="Brown S.D."/>
            <person name="Ferrero M."/>
            <person name="Rosen B.P."/>
        </authorList>
    </citation>
    <scope>NUCLEOTIDE SEQUENCE [LARGE SCALE GENOMIC DNA]</scope>
    <source>
        <strain evidence="3 4">AE038-8</strain>
    </source>
</reference>
<dbReference type="GO" id="GO:0016779">
    <property type="term" value="F:nucleotidyltransferase activity"/>
    <property type="evidence" value="ECO:0007669"/>
    <property type="project" value="UniProtKB-ARBA"/>
</dbReference>
<dbReference type="PANTHER" id="PTHR43777">
    <property type="entry name" value="MOLYBDENUM COFACTOR CYTIDYLYLTRANSFERASE"/>
    <property type="match status" value="1"/>
</dbReference>
<evidence type="ECO:0000256" key="1">
    <source>
        <dbReference type="SAM" id="MobiDB-lite"/>
    </source>
</evidence>
<dbReference type="EMBL" id="JTJZ01000013">
    <property type="protein sequence ID" value="KHS53830.1"/>
    <property type="molecule type" value="Genomic_DNA"/>
</dbReference>
<keyword evidence="4" id="KW-1185">Reference proteome</keyword>
<dbReference type="Proteomes" id="UP000031488">
    <property type="component" value="Unassembled WGS sequence"/>
</dbReference>
<feature type="region of interest" description="Disordered" evidence="1">
    <location>
        <begin position="1"/>
        <end position="20"/>
    </location>
</feature>
<evidence type="ECO:0000313" key="4">
    <source>
        <dbReference type="Proteomes" id="UP000031488"/>
    </source>
</evidence>
<protein>
    <submittedName>
        <fullName evidence="3">MobA-like NTP transferase domain containing protein</fullName>
    </submittedName>
</protein>
<dbReference type="InterPro" id="IPR029044">
    <property type="entry name" value="Nucleotide-diphossugar_trans"/>
</dbReference>
<dbReference type="Gene3D" id="3.90.550.10">
    <property type="entry name" value="Spore Coat Polysaccharide Biosynthesis Protein SpsA, Chain A"/>
    <property type="match status" value="1"/>
</dbReference>
<gene>
    <name evidence="3" type="ORF">AE0388_0585</name>
</gene>
<sequence>MSGETGSTPPKRPVPGPPRGLILAAGAGRRLGRGPKALLVRMDGLTLVESLVLALLDGGCRDVTVVTGACSEQVARLLAGCDRVSVAFNPDWSSGMGSSLRRGLQAIGPGIDVMVTPVDRPGICAAEVARLIAAHRPRAITAASHCDANGSLHRGHPVLFDESWTSQAAAAAHGDVGARDLLATHRAVVDLVDCSDLDDGADVDVPKDLHRLTVVSSRD</sequence>
<dbReference type="OrthoDB" id="4427994at2"/>
<dbReference type="CDD" id="cd04182">
    <property type="entry name" value="GT_2_like_f"/>
    <property type="match status" value="1"/>
</dbReference>
<dbReference type="SUPFAM" id="SSF53448">
    <property type="entry name" value="Nucleotide-diphospho-sugar transferases"/>
    <property type="match status" value="1"/>
</dbReference>
<feature type="domain" description="MobA-like NTP transferase" evidence="2">
    <location>
        <begin position="20"/>
        <end position="186"/>
    </location>
</feature>
<evidence type="ECO:0000313" key="3">
    <source>
        <dbReference type="EMBL" id="KHS53830.1"/>
    </source>
</evidence>
<dbReference type="InterPro" id="IPR025877">
    <property type="entry name" value="MobA-like_NTP_Trfase"/>
</dbReference>
<evidence type="ECO:0000259" key="2">
    <source>
        <dbReference type="Pfam" id="PF12804"/>
    </source>
</evidence>
<name>A0A0B9ASL0_BRELN</name>
<dbReference type="Pfam" id="PF12804">
    <property type="entry name" value="NTP_transf_3"/>
    <property type="match status" value="1"/>
</dbReference>